<name>A0A2T7PHH5_POMCA</name>
<feature type="region of interest" description="Disordered" evidence="1">
    <location>
        <begin position="391"/>
        <end position="418"/>
    </location>
</feature>
<feature type="compositionally biased region" description="Low complexity" evidence="1">
    <location>
        <begin position="526"/>
        <end position="550"/>
    </location>
</feature>
<dbReference type="AlphaFoldDB" id="A0A2T7PHH5"/>
<reference evidence="2 3" key="1">
    <citation type="submission" date="2018-04" db="EMBL/GenBank/DDBJ databases">
        <title>The genome of golden apple snail Pomacea canaliculata provides insight into stress tolerance and invasive adaptation.</title>
        <authorList>
            <person name="Liu C."/>
            <person name="Liu B."/>
            <person name="Ren Y."/>
            <person name="Zhang Y."/>
            <person name="Wang H."/>
            <person name="Li S."/>
            <person name="Jiang F."/>
            <person name="Yin L."/>
            <person name="Zhang G."/>
            <person name="Qian W."/>
            <person name="Fan W."/>
        </authorList>
    </citation>
    <scope>NUCLEOTIDE SEQUENCE [LARGE SCALE GENOMIC DNA]</scope>
    <source>
        <strain evidence="2">SZHN2017</strain>
        <tissue evidence="2">Muscle</tissue>
    </source>
</reference>
<dbReference type="PANTHER" id="PTHR21054:SF2">
    <property type="entry name" value="MIP04191P"/>
    <property type="match status" value="1"/>
</dbReference>
<evidence type="ECO:0000313" key="2">
    <source>
        <dbReference type="EMBL" id="PVD32875.1"/>
    </source>
</evidence>
<proteinExistence type="predicted"/>
<dbReference type="PANTHER" id="PTHR21054">
    <property type="entry name" value="ZINC METALLOPROTEINASE-RELATED"/>
    <property type="match status" value="1"/>
</dbReference>
<comment type="caution">
    <text evidence="2">The sequence shown here is derived from an EMBL/GenBank/DDBJ whole genome shotgun (WGS) entry which is preliminary data.</text>
</comment>
<keyword evidence="3" id="KW-1185">Reference proteome</keyword>
<dbReference type="OrthoDB" id="74460at2759"/>
<feature type="compositionally biased region" description="Low complexity" evidence="1">
    <location>
        <begin position="391"/>
        <end position="405"/>
    </location>
</feature>
<evidence type="ECO:0000256" key="1">
    <source>
        <dbReference type="SAM" id="MobiDB-lite"/>
    </source>
</evidence>
<accession>A0A2T7PHH5</accession>
<dbReference type="Pfam" id="PF12044">
    <property type="entry name" value="Metallopep"/>
    <property type="match status" value="1"/>
</dbReference>
<dbReference type="InterPro" id="IPR053002">
    <property type="entry name" value="Metalloproteinase_M10B"/>
</dbReference>
<dbReference type="Proteomes" id="UP000245119">
    <property type="component" value="Linkage Group LG4"/>
</dbReference>
<protein>
    <submittedName>
        <fullName evidence="2">Uncharacterized protein</fullName>
    </submittedName>
</protein>
<evidence type="ECO:0000313" key="3">
    <source>
        <dbReference type="Proteomes" id="UP000245119"/>
    </source>
</evidence>
<organism evidence="2 3">
    <name type="scientific">Pomacea canaliculata</name>
    <name type="common">Golden apple snail</name>
    <dbReference type="NCBI Taxonomy" id="400727"/>
    <lineage>
        <taxon>Eukaryota</taxon>
        <taxon>Metazoa</taxon>
        <taxon>Spiralia</taxon>
        <taxon>Lophotrochozoa</taxon>
        <taxon>Mollusca</taxon>
        <taxon>Gastropoda</taxon>
        <taxon>Caenogastropoda</taxon>
        <taxon>Architaenioglossa</taxon>
        <taxon>Ampullarioidea</taxon>
        <taxon>Ampullariidae</taxon>
        <taxon>Pomacea</taxon>
    </lineage>
</organism>
<sequence>MQHCVSTLKIAREEMSLTEYDDDDDGHDLDDGRGLAGAALAEGCGRMKVHVYNVADGETLPYSLPLVIGDVECLHEDSTIRVWLSHDPQAVLQWPVVAGCFKILVQLRPGQNVVNIRHDNDVLQLHLTYERPPLAHFVRPVYIVCADDDGYFQGPEDMDCSPESAMRRIVLGAQLIQSFTAEKMVEHGFGRLTFQLETGQDGARPVCHLFRTKLTLEQAYAMSGYDLWNHFAKELMTSNFPSRSKCKWYCFMSFTRYQPPPEEEIPKTHSEILKYTKGHTALGGGGLALFGTGNLHTWAPSLDTLHAHLTDRRKIDRRRFMDDSAYREYYWANYATGLGASLHELGHTFDLAHTATGIMARGFDDLHKVFTIQRLRGSRCSSVERQRYSSCSSSSNISRTPSMSSLDDGGPNGGSSVNSGGVSLDIQLRRYKDICYGSPFKRVMQVSRSSSSEQVYIPPAPLVVKVENAFKPVRSPSLLTFSVKNYDGSETHRTITQDPQGELITELTVGPDGTLLGSIPKERRPSSISNSSASSLSPSSSTPSTLPNSPEDAPGQPLPSVHFLDAGAHWARSSAVVLRYHRWLNLPDPNDNKKNPTLEGNHIKSPNGLRIIELRHEAEGLVFHHWEFLSDTPPTKFTLKRSRIKNLPENCSSIVLLAEDSYGNIMKKKLSVDKLE</sequence>
<dbReference type="InterPro" id="IPR021917">
    <property type="entry name" value="Unchr_Zn-peptidase-like"/>
</dbReference>
<feature type="region of interest" description="Disordered" evidence="1">
    <location>
        <begin position="508"/>
        <end position="560"/>
    </location>
</feature>
<dbReference type="EMBL" id="PZQS01000004">
    <property type="protein sequence ID" value="PVD32875.1"/>
    <property type="molecule type" value="Genomic_DNA"/>
</dbReference>
<gene>
    <name evidence="2" type="ORF">C0Q70_08322</name>
</gene>